<evidence type="ECO:0000313" key="5">
    <source>
        <dbReference type="Proteomes" id="UP000199263"/>
    </source>
</evidence>
<reference evidence="4 5" key="1">
    <citation type="submission" date="2016-10" db="EMBL/GenBank/DDBJ databases">
        <authorList>
            <person name="de Groot N.N."/>
        </authorList>
    </citation>
    <scope>NUCLEOTIDE SEQUENCE [LARGE SCALE GENOMIC DNA]</scope>
    <source>
        <strain evidence="4 5">DSM 12992</strain>
    </source>
</reference>
<protein>
    <submittedName>
        <fullName evidence="4">Predicted N-acetyltransferase YhbS</fullName>
    </submittedName>
</protein>
<keyword evidence="2" id="KW-0012">Acyltransferase</keyword>
<dbReference type="PANTHER" id="PTHR10908:SF0">
    <property type="entry name" value="SEROTONIN N-ACETYLTRANSFERASE"/>
    <property type="match status" value="1"/>
</dbReference>
<dbReference type="InterPro" id="IPR000182">
    <property type="entry name" value="GNAT_dom"/>
</dbReference>
<organism evidence="4 5">
    <name type="scientific">Clostridium uliginosum</name>
    <dbReference type="NCBI Taxonomy" id="119641"/>
    <lineage>
        <taxon>Bacteria</taxon>
        <taxon>Bacillati</taxon>
        <taxon>Bacillota</taxon>
        <taxon>Clostridia</taxon>
        <taxon>Eubacteriales</taxon>
        <taxon>Clostridiaceae</taxon>
        <taxon>Clostridium</taxon>
    </lineage>
</organism>
<name>A0A1I1R4I2_9CLOT</name>
<dbReference type="SUPFAM" id="SSF55729">
    <property type="entry name" value="Acyl-CoA N-acyltransferases (Nat)"/>
    <property type="match status" value="1"/>
</dbReference>
<proteinExistence type="predicted"/>
<accession>A0A1I1R4I2</accession>
<keyword evidence="5" id="KW-1185">Reference proteome</keyword>
<dbReference type="Gene3D" id="3.40.630.30">
    <property type="match status" value="1"/>
</dbReference>
<gene>
    <name evidence="4" type="ORF">SAMN05421842_1303</name>
</gene>
<dbReference type="PROSITE" id="PS51186">
    <property type="entry name" value="GNAT"/>
    <property type="match status" value="1"/>
</dbReference>
<evidence type="ECO:0000256" key="2">
    <source>
        <dbReference type="ARBA" id="ARBA00023315"/>
    </source>
</evidence>
<evidence type="ECO:0000256" key="1">
    <source>
        <dbReference type="ARBA" id="ARBA00022679"/>
    </source>
</evidence>
<feature type="domain" description="N-acetyltransferase" evidence="3">
    <location>
        <begin position="3"/>
        <end position="162"/>
    </location>
</feature>
<dbReference type="RefSeq" id="WP_090093695.1">
    <property type="nucleotide sequence ID" value="NZ_FOMG01000030.1"/>
</dbReference>
<dbReference type="InterPro" id="IPR051635">
    <property type="entry name" value="SNAT-like"/>
</dbReference>
<dbReference type="CDD" id="cd04301">
    <property type="entry name" value="NAT_SF"/>
    <property type="match status" value="1"/>
</dbReference>
<evidence type="ECO:0000259" key="3">
    <source>
        <dbReference type="PROSITE" id="PS51186"/>
    </source>
</evidence>
<keyword evidence="1 4" id="KW-0808">Transferase</keyword>
<dbReference type="EMBL" id="FOMG01000030">
    <property type="protein sequence ID" value="SFD29291.1"/>
    <property type="molecule type" value="Genomic_DNA"/>
</dbReference>
<dbReference type="AlphaFoldDB" id="A0A1I1R4I2"/>
<dbReference type="OrthoDB" id="9800962at2"/>
<dbReference type="STRING" id="119641.SAMN05421842_1303"/>
<sequence>MDIKIRQAFIEDLDEVTKVEANCFPEAEAATKTSLEERIKTFQESFFVAEADGKIIGFINGCVINETVIYDELYIDSKLHIPNGDYQTIFGLDVIPEYRNQGIAAQLMNYMIEVSRAAGRKGVILTCKEKLIHYYTKFGYKNKGISKSVHGGAEWYDMILEF</sequence>
<dbReference type="Proteomes" id="UP000199263">
    <property type="component" value="Unassembled WGS sequence"/>
</dbReference>
<dbReference type="GO" id="GO:0008080">
    <property type="term" value="F:N-acetyltransferase activity"/>
    <property type="evidence" value="ECO:0007669"/>
    <property type="project" value="UniProtKB-ARBA"/>
</dbReference>
<evidence type="ECO:0000313" key="4">
    <source>
        <dbReference type="EMBL" id="SFD29291.1"/>
    </source>
</evidence>
<dbReference type="Pfam" id="PF00583">
    <property type="entry name" value="Acetyltransf_1"/>
    <property type="match status" value="1"/>
</dbReference>
<dbReference type="InterPro" id="IPR016181">
    <property type="entry name" value="Acyl_CoA_acyltransferase"/>
</dbReference>
<dbReference type="PANTHER" id="PTHR10908">
    <property type="entry name" value="SEROTONIN N-ACETYLTRANSFERASE"/>
    <property type="match status" value="1"/>
</dbReference>